<dbReference type="PANTHER" id="PTHR35711:SF1">
    <property type="entry name" value="ECTODERMAL, ISOFORM F"/>
    <property type="match status" value="1"/>
</dbReference>
<keyword evidence="3" id="KW-1185">Reference proteome</keyword>
<dbReference type="AlphaFoldDB" id="A0ABD3RCJ6"/>
<proteinExistence type="predicted"/>
<organism evidence="2 3">
    <name type="scientific">Cyclostephanos tholiformis</name>
    <dbReference type="NCBI Taxonomy" id="382380"/>
    <lineage>
        <taxon>Eukaryota</taxon>
        <taxon>Sar</taxon>
        <taxon>Stramenopiles</taxon>
        <taxon>Ochrophyta</taxon>
        <taxon>Bacillariophyta</taxon>
        <taxon>Coscinodiscophyceae</taxon>
        <taxon>Thalassiosirophycidae</taxon>
        <taxon>Stephanodiscales</taxon>
        <taxon>Stephanodiscaceae</taxon>
        <taxon>Cyclostephanos</taxon>
    </lineage>
</organism>
<sequence>MTTINAALLAMETNVDPIIVRLLMIRTSVVVVDAEDEDEEDDDDDEDDRDGRSTTAIDNDAASTTTTTTTTSDVRRRRRTMMERLIEVRRLLVDLREALGGVIRSIEDVGPRDVATTTTTTATTTTTSTTATKTRAGEGVRGGGGGGGGGGGRMMMNSGGKCDYDTAMSMTTTMTRGSIVRRSTVIVSVLCDVLRWEGAMGRYRPRRPMSSSSSSSSSSLSSSRRIAMEAMTTNATPPPPPPNYPSSFSSCHDAIRRSTEYACVEGAASCLALLWRALSSSALSTSSSRRRMLDGTYYYDDDDDDCGNPTDGIVADVARAIVLPTLVSCAVALATLECVPSGPAGDRDRGCEYEYDDRGDNGGGGDEKWGPGGNRRALDTGEDCAVAILSCIRSLLVPVRCDDDDGVDKHDDDDDDDDDDDRGGNSSTQRRLRRRCGGRERYLMNDDDDDDDDARDGSTMTRRSRLIASEVGRAMNGALVARLVEGCLSLLLPRSGKTRQDAEGTAARNDAHPAMEGGGDDNAALQLESLRTLRSLMSGVPSSALWRTMLPGCFAGLYRYALSRLRNSSSGSSSSHNGGTAESVRALAVLLELTLSVDETRRVTTTTSNDDAAASLMAAVAAHRRLSLSESELPNTDDDPMATDLEEEEEEEEEGGRGGGRGRMKMREFKTEVNDRLIGPISVLLSVIPNVAAASGRHSRTGIKLRDSGLRLCWAVMNRDVRSFWTESNRRTLERKSLEYCFMTLADEEEAEDALSRRCASEVVNAYKSYYHDGDGTIASRWRAHMSAVIVPTILELIDALPAFAKSGREMHVRHHLRLIDGYLMLSFRDNGNDNYFNLQKIKGKKSDIGSALSCAAAVNTIKESFSETKRPWNDHFWEWLM</sequence>
<feature type="compositionally biased region" description="Gly residues" evidence="1">
    <location>
        <begin position="139"/>
        <end position="152"/>
    </location>
</feature>
<feature type="compositionally biased region" description="Acidic residues" evidence="1">
    <location>
        <begin position="635"/>
        <end position="654"/>
    </location>
</feature>
<evidence type="ECO:0000256" key="1">
    <source>
        <dbReference type="SAM" id="MobiDB-lite"/>
    </source>
</evidence>
<feature type="compositionally biased region" description="Low complexity" evidence="1">
    <location>
        <begin position="53"/>
        <end position="72"/>
    </location>
</feature>
<name>A0ABD3RCJ6_9STRA</name>
<gene>
    <name evidence="2" type="ORF">ACHAXA_001053</name>
</gene>
<feature type="region of interest" description="Disordered" evidence="1">
    <location>
        <begin position="403"/>
        <end position="460"/>
    </location>
</feature>
<comment type="caution">
    <text evidence="2">The sequence shown here is derived from an EMBL/GenBank/DDBJ whole genome shotgun (WGS) entry which is preliminary data.</text>
</comment>
<evidence type="ECO:0000313" key="3">
    <source>
        <dbReference type="Proteomes" id="UP001530377"/>
    </source>
</evidence>
<feature type="compositionally biased region" description="Acidic residues" evidence="1">
    <location>
        <begin position="34"/>
        <end position="48"/>
    </location>
</feature>
<feature type="compositionally biased region" description="Acidic residues" evidence="1">
    <location>
        <begin position="403"/>
        <end position="421"/>
    </location>
</feature>
<feature type="region of interest" description="Disordered" evidence="1">
    <location>
        <begin position="117"/>
        <end position="152"/>
    </location>
</feature>
<dbReference type="PANTHER" id="PTHR35711">
    <property type="entry name" value="EXPRESSED PROTEIN"/>
    <property type="match status" value="1"/>
</dbReference>
<dbReference type="Proteomes" id="UP001530377">
    <property type="component" value="Unassembled WGS sequence"/>
</dbReference>
<feature type="region of interest" description="Disordered" evidence="1">
    <location>
        <begin position="203"/>
        <end position="225"/>
    </location>
</feature>
<evidence type="ECO:0000313" key="2">
    <source>
        <dbReference type="EMBL" id="KAL3810664.1"/>
    </source>
</evidence>
<dbReference type="EMBL" id="JALLPB020000313">
    <property type="protein sequence ID" value="KAL3810664.1"/>
    <property type="molecule type" value="Genomic_DNA"/>
</dbReference>
<protein>
    <submittedName>
        <fullName evidence="2">Uncharacterized protein</fullName>
    </submittedName>
</protein>
<feature type="compositionally biased region" description="Low complexity" evidence="1">
    <location>
        <begin position="117"/>
        <end position="134"/>
    </location>
</feature>
<accession>A0ABD3RCJ6</accession>
<feature type="region of interest" description="Disordered" evidence="1">
    <location>
        <begin position="34"/>
        <end position="76"/>
    </location>
</feature>
<feature type="region of interest" description="Disordered" evidence="1">
    <location>
        <begin position="498"/>
        <end position="519"/>
    </location>
</feature>
<feature type="region of interest" description="Disordered" evidence="1">
    <location>
        <begin position="627"/>
        <end position="664"/>
    </location>
</feature>
<feature type="compositionally biased region" description="Acidic residues" evidence="1">
    <location>
        <begin position="445"/>
        <end position="454"/>
    </location>
</feature>
<feature type="compositionally biased region" description="Low complexity" evidence="1">
    <location>
        <begin position="210"/>
        <end position="223"/>
    </location>
</feature>
<reference evidence="2 3" key="1">
    <citation type="submission" date="2024-10" db="EMBL/GenBank/DDBJ databases">
        <title>Updated reference genomes for cyclostephanoid diatoms.</title>
        <authorList>
            <person name="Roberts W.R."/>
            <person name="Alverson A.J."/>
        </authorList>
    </citation>
    <scope>NUCLEOTIDE SEQUENCE [LARGE SCALE GENOMIC DNA]</scope>
    <source>
        <strain evidence="2 3">AJA228-03</strain>
    </source>
</reference>